<evidence type="ECO:0000259" key="7">
    <source>
        <dbReference type="SMART" id="SM00864"/>
    </source>
</evidence>
<dbReference type="EMBL" id="FSRO01000001">
    <property type="protein sequence ID" value="SIN96556.1"/>
    <property type="molecule type" value="Genomic_DNA"/>
</dbReference>
<dbReference type="InterPro" id="IPR003008">
    <property type="entry name" value="Tubulin_FtsZ_GTPase"/>
</dbReference>
<dbReference type="InterPro" id="IPR036525">
    <property type="entry name" value="Tubulin/FtsZ_GTPase_sf"/>
</dbReference>
<evidence type="ECO:0000256" key="1">
    <source>
        <dbReference type="ARBA" id="ARBA00009690"/>
    </source>
</evidence>
<comment type="caution">
    <text evidence="4">Lacks conserved residue(s) required for the propagation of feature annotation.</text>
</comment>
<dbReference type="PRINTS" id="PR00423">
    <property type="entry name" value="CELLDVISFTSZ"/>
</dbReference>
<dbReference type="InterPro" id="IPR018316">
    <property type="entry name" value="Tubulin/FtsZ_2-layer-sand-dom"/>
</dbReference>
<evidence type="ECO:0000256" key="5">
    <source>
        <dbReference type="NCBIfam" id="TIGR00065"/>
    </source>
</evidence>
<dbReference type="Gene3D" id="3.40.50.1440">
    <property type="entry name" value="Tubulin/FtsZ, GTPase domain"/>
    <property type="match status" value="1"/>
</dbReference>
<comment type="function">
    <text evidence="4 6">Essential cell division protein that forms a contractile ring structure (Z ring) at the future cell division site. The regulation of the ring assembly controls the timing and the location of cell division. One of the functions of the FtsZ ring is to recruit other cell division proteins to the septum to produce a new cell wall between the dividing cells. Binds GTP and shows GTPase activity.</text>
</comment>
<dbReference type="SMART" id="SM00865">
    <property type="entry name" value="Tubulin_C"/>
    <property type="match status" value="1"/>
</dbReference>
<keyword evidence="10" id="KW-1185">Reference proteome</keyword>
<sequence>MFETMNTDSQEAIIKVIGVGGCGSNAVDHMIQNAMQGVEFICMNTDAQALKSNKADILLQLGPGITKGLGAGANPDIGREAALEDRDRIAELIQGSDMLFITAGMGGGTGTGAAPVVAQVAKEMGILTVAVVSKPFSFEGKRLKAAQVGMEALAQHVDSLIVIPNDKLMMVLGNDISMLDAFKAANDVLYGAVAGIAEVINCPGLVNVDFADVKTVMSEMGMAMMGSAVATGMDRARMAAEQAVASPLLEDVSLSGARGVLVNITANSGLKMREVHEVMGTIKDLTAEDATVIIGTVIDENMNDDLRVTMVATGLGNINSQSQNKKPLTVIHTRTGTDDRTSAMPMEEPAVMRTGRRSNATVAAMRQSGVDPMDIPAFLRRQAD</sequence>
<gene>
    <name evidence="4" type="primary">ftsZ</name>
    <name evidence="9" type="ORF">SAMN02743940_0318</name>
</gene>
<dbReference type="AlphaFoldDB" id="A0A1N6FMU4"/>
<feature type="domain" description="Tubulin/FtsZ GTPase" evidence="7">
    <location>
        <begin position="13"/>
        <end position="204"/>
    </location>
</feature>
<dbReference type="InterPro" id="IPR024757">
    <property type="entry name" value="FtsZ_C"/>
</dbReference>
<dbReference type="Proteomes" id="UP000185062">
    <property type="component" value="Unassembled WGS sequence"/>
</dbReference>
<dbReference type="GO" id="GO:0043093">
    <property type="term" value="P:FtsZ-dependent cytokinesis"/>
    <property type="evidence" value="ECO:0007669"/>
    <property type="project" value="UniProtKB-UniRule"/>
</dbReference>
<evidence type="ECO:0000313" key="9">
    <source>
        <dbReference type="EMBL" id="SIN96556.1"/>
    </source>
</evidence>
<dbReference type="InterPro" id="IPR037103">
    <property type="entry name" value="Tubulin/FtsZ-like_C"/>
</dbReference>
<dbReference type="RefSeq" id="WP_028461629.1">
    <property type="nucleotide sequence ID" value="NZ_FSRO01000001.1"/>
</dbReference>
<dbReference type="SUPFAM" id="SSF52490">
    <property type="entry name" value="Tubulin nucleotide-binding domain-like"/>
    <property type="match status" value="1"/>
</dbReference>
<dbReference type="InterPro" id="IPR008280">
    <property type="entry name" value="Tub_FtsZ_C"/>
</dbReference>
<evidence type="ECO:0000313" key="10">
    <source>
        <dbReference type="Proteomes" id="UP000185062"/>
    </source>
</evidence>
<feature type="binding site" evidence="4">
    <location>
        <position position="186"/>
    </location>
    <ligand>
        <name>GTP</name>
        <dbReference type="ChEBI" id="CHEBI:37565"/>
    </ligand>
</feature>
<feature type="binding site" evidence="4">
    <location>
        <position position="142"/>
    </location>
    <ligand>
        <name>GTP</name>
        <dbReference type="ChEBI" id="CHEBI:37565"/>
    </ligand>
</feature>
<evidence type="ECO:0000256" key="6">
    <source>
        <dbReference type="RuleBase" id="RU000631"/>
    </source>
</evidence>
<dbReference type="PROSITE" id="PS01134">
    <property type="entry name" value="FTSZ_1"/>
    <property type="match status" value="1"/>
</dbReference>
<dbReference type="STRING" id="44575.SAMN05216419_101916"/>
<feature type="binding site" evidence="4">
    <location>
        <position position="139"/>
    </location>
    <ligand>
        <name>GTP</name>
        <dbReference type="ChEBI" id="CHEBI:37565"/>
    </ligand>
</feature>
<evidence type="ECO:0000256" key="2">
    <source>
        <dbReference type="ARBA" id="ARBA00022741"/>
    </source>
</evidence>
<proteinExistence type="inferred from homology"/>
<keyword evidence="3 4" id="KW-0342">GTP-binding</keyword>
<dbReference type="GO" id="GO:0003924">
    <property type="term" value="F:GTPase activity"/>
    <property type="evidence" value="ECO:0007669"/>
    <property type="project" value="UniProtKB-UniRule"/>
</dbReference>
<dbReference type="eggNOG" id="COG0206">
    <property type="taxonomic scope" value="Bacteria"/>
</dbReference>
<feature type="binding site" evidence="4">
    <location>
        <begin position="108"/>
        <end position="110"/>
    </location>
    <ligand>
        <name>GTP</name>
        <dbReference type="ChEBI" id="CHEBI:37565"/>
    </ligand>
</feature>
<organism evidence="9 10">
    <name type="scientific">Nitrosomonas cryotolerans ATCC 49181</name>
    <dbReference type="NCBI Taxonomy" id="1131553"/>
    <lineage>
        <taxon>Bacteria</taxon>
        <taxon>Pseudomonadati</taxon>
        <taxon>Pseudomonadota</taxon>
        <taxon>Betaproteobacteria</taxon>
        <taxon>Nitrosomonadales</taxon>
        <taxon>Nitrosomonadaceae</taxon>
        <taxon>Nitrosomonas</taxon>
    </lineage>
</organism>
<dbReference type="Pfam" id="PF00091">
    <property type="entry name" value="Tubulin"/>
    <property type="match status" value="1"/>
</dbReference>
<keyword evidence="4 6" id="KW-0131">Cell cycle</keyword>
<feature type="domain" description="Tubulin/FtsZ 2-layer sandwich" evidence="8">
    <location>
        <begin position="206"/>
        <end position="324"/>
    </location>
</feature>
<dbReference type="GO" id="GO:0051258">
    <property type="term" value="P:protein polymerization"/>
    <property type="evidence" value="ECO:0007669"/>
    <property type="project" value="UniProtKB-UniRule"/>
</dbReference>
<dbReference type="InterPro" id="IPR000158">
    <property type="entry name" value="Cell_div_FtsZ"/>
</dbReference>
<name>A0A1N6FMU4_9PROT</name>
<evidence type="ECO:0000256" key="3">
    <source>
        <dbReference type="ARBA" id="ARBA00023134"/>
    </source>
</evidence>
<dbReference type="SMART" id="SM00864">
    <property type="entry name" value="Tubulin"/>
    <property type="match status" value="1"/>
</dbReference>
<keyword evidence="4 6" id="KW-0717">Septation</keyword>
<protein>
    <recommendedName>
        <fullName evidence="4 5">Cell division protein FtsZ</fullName>
    </recommendedName>
</protein>
<dbReference type="CDD" id="cd02201">
    <property type="entry name" value="FtsZ_type1"/>
    <property type="match status" value="1"/>
</dbReference>
<dbReference type="GO" id="GO:0000917">
    <property type="term" value="P:division septum assembly"/>
    <property type="evidence" value="ECO:0007669"/>
    <property type="project" value="UniProtKB-KW"/>
</dbReference>
<comment type="subcellular location">
    <subcellularLocation>
        <location evidence="4">Cytoplasm</location>
    </subcellularLocation>
    <text evidence="4">Assembles at midcell at the inner surface of the cytoplasmic membrane.</text>
</comment>
<evidence type="ECO:0000259" key="8">
    <source>
        <dbReference type="SMART" id="SM00865"/>
    </source>
</evidence>
<dbReference type="InterPro" id="IPR045061">
    <property type="entry name" value="FtsZ/CetZ"/>
</dbReference>
<evidence type="ECO:0000256" key="4">
    <source>
        <dbReference type="HAMAP-Rule" id="MF_00909"/>
    </source>
</evidence>
<dbReference type="Gene3D" id="3.30.1330.20">
    <property type="entry name" value="Tubulin/FtsZ, C-terminal domain"/>
    <property type="match status" value="1"/>
</dbReference>
<dbReference type="PROSITE" id="PS01135">
    <property type="entry name" value="FTSZ_2"/>
    <property type="match status" value="1"/>
</dbReference>
<dbReference type="NCBIfam" id="TIGR00065">
    <property type="entry name" value="ftsZ"/>
    <property type="match status" value="1"/>
</dbReference>
<keyword evidence="4 6" id="KW-0132">Cell division</keyword>
<dbReference type="PANTHER" id="PTHR30314:SF3">
    <property type="entry name" value="MITOCHONDRIAL DIVISION PROTEIN FSZA"/>
    <property type="match status" value="1"/>
</dbReference>
<dbReference type="SUPFAM" id="SSF55307">
    <property type="entry name" value="Tubulin C-terminal domain-like"/>
    <property type="match status" value="1"/>
</dbReference>
<dbReference type="GO" id="GO:0005525">
    <property type="term" value="F:GTP binding"/>
    <property type="evidence" value="ECO:0007669"/>
    <property type="project" value="UniProtKB-UniRule"/>
</dbReference>
<keyword evidence="2 4" id="KW-0547">Nucleotide-binding</keyword>
<dbReference type="GO" id="GO:0032153">
    <property type="term" value="C:cell division site"/>
    <property type="evidence" value="ECO:0007669"/>
    <property type="project" value="UniProtKB-UniRule"/>
</dbReference>
<dbReference type="HAMAP" id="MF_00909">
    <property type="entry name" value="FtsZ"/>
    <property type="match status" value="1"/>
</dbReference>
<dbReference type="PANTHER" id="PTHR30314">
    <property type="entry name" value="CELL DIVISION PROTEIN FTSZ-RELATED"/>
    <property type="match status" value="1"/>
</dbReference>
<dbReference type="InterPro" id="IPR020805">
    <property type="entry name" value="Cell_div_FtsZ_CS"/>
</dbReference>
<reference evidence="9 10" key="1">
    <citation type="submission" date="2016-12" db="EMBL/GenBank/DDBJ databases">
        <authorList>
            <person name="Song W.-J."/>
            <person name="Kurnit D.M."/>
        </authorList>
    </citation>
    <scope>NUCLEOTIDE SEQUENCE [LARGE SCALE GENOMIC DNA]</scope>
    <source>
        <strain evidence="9 10">ATCC 49181</strain>
    </source>
</reference>
<accession>A0A1N6FMU4</accession>
<comment type="similarity">
    <text evidence="1 4 6">Belongs to the FtsZ family.</text>
</comment>
<keyword evidence="4" id="KW-0963">Cytoplasm</keyword>
<dbReference type="Pfam" id="PF12327">
    <property type="entry name" value="FtsZ_C"/>
    <property type="match status" value="1"/>
</dbReference>
<dbReference type="GO" id="GO:0005737">
    <property type="term" value="C:cytoplasm"/>
    <property type="evidence" value="ECO:0007669"/>
    <property type="project" value="UniProtKB-SubCell"/>
</dbReference>
<dbReference type="FunFam" id="3.40.50.1440:FF:000001">
    <property type="entry name" value="Cell division protein FtsZ"/>
    <property type="match status" value="1"/>
</dbReference>
<comment type="subunit">
    <text evidence="4">Homodimer. Polymerizes to form a dynamic ring structure in a strictly GTP-dependent manner. Interacts directly with several other division proteins.</text>
</comment>